<dbReference type="OrthoDB" id="9792301at2"/>
<evidence type="ECO:0000313" key="2">
    <source>
        <dbReference type="Proteomes" id="UP000001520"/>
    </source>
</evidence>
<name>D3PDM6_DEFDS</name>
<accession>D3PDM6</accession>
<dbReference type="STRING" id="639282.DEFDS_1231"/>
<dbReference type="Proteomes" id="UP000001520">
    <property type="component" value="Chromosome"/>
</dbReference>
<protein>
    <recommendedName>
        <fullName evidence="3">Thioesterase domain-containing protein</fullName>
    </recommendedName>
</protein>
<organism evidence="1 2">
    <name type="scientific">Deferribacter desulfuricans (strain DSM 14783 / JCM 11476 / NBRC 101012 / SSM1)</name>
    <dbReference type="NCBI Taxonomy" id="639282"/>
    <lineage>
        <taxon>Bacteria</taxon>
        <taxon>Pseudomonadati</taxon>
        <taxon>Deferribacterota</taxon>
        <taxon>Deferribacteres</taxon>
        <taxon>Deferribacterales</taxon>
        <taxon>Deferribacteraceae</taxon>
        <taxon>Deferribacter</taxon>
    </lineage>
</organism>
<dbReference type="PANTHER" id="PTHR47260:SF3">
    <property type="entry name" value="THIOESTERASE FAMILY PROTEIN (AFU_ORTHOLOGUE AFUA_7G03960)"/>
    <property type="match status" value="1"/>
</dbReference>
<gene>
    <name evidence="1" type="ordered locus">DEFDS_1231</name>
</gene>
<dbReference type="KEGG" id="ddf:DEFDS_1231"/>
<dbReference type="RefSeq" id="WP_013007946.1">
    <property type="nucleotide sequence ID" value="NC_013939.1"/>
</dbReference>
<reference evidence="1 2" key="1">
    <citation type="journal article" date="2010" name="DNA Res.">
        <title>Bacterial lifestyle in a deep-sea hydrothermal vent chimney revealed by the genome sequence of the thermophilic bacterium Deferribacter desulfuricans SSM1.</title>
        <authorList>
            <person name="Takaki Y."/>
            <person name="Shimamura S."/>
            <person name="Nakagawa S."/>
            <person name="Fukuhara Y."/>
            <person name="Horikawa H."/>
            <person name="Ankai A."/>
            <person name="Harada T."/>
            <person name="Hosoyama A."/>
            <person name="Oguchi A."/>
            <person name="Fukui S."/>
            <person name="Fujita N."/>
            <person name="Takami H."/>
            <person name="Takai K."/>
        </authorList>
    </citation>
    <scope>NUCLEOTIDE SEQUENCE [LARGE SCALE GENOMIC DNA]</scope>
    <source>
        <strain evidence="2">DSM 14783 / JCM 11476 / NBRC 101012 / SSM1</strain>
    </source>
</reference>
<dbReference type="AlphaFoldDB" id="D3PDM6"/>
<dbReference type="HOGENOM" id="CLU_089876_6_2_0"/>
<dbReference type="eggNOG" id="COG2050">
    <property type="taxonomic scope" value="Bacteria"/>
</dbReference>
<evidence type="ECO:0000313" key="1">
    <source>
        <dbReference type="EMBL" id="BAI80699.1"/>
    </source>
</evidence>
<proteinExistence type="predicted"/>
<dbReference type="InterPro" id="IPR029069">
    <property type="entry name" value="HotDog_dom_sf"/>
</dbReference>
<dbReference type="SUPFAM" id="SSF54637">
    <property type="entry name" value="Thioesterase/thiol ester dehydrase-isomerase"/>
    <property type="match status" value="1"/>
</dbReference>
<evidence type="ECO:0008006" key="3">
    <source>
        <dbReference type="Google" id="ProtNLM"/>
    </source>
</evidence>
<dbReference type="InterPro" id="IPR052061">
    <property type="entry name" value="PTE-AB_protein"/>
</dbReference>
<dbReference type="Gene3D" id="3.10.129.10">
    <property type="entry name" value="Hotdog Thioesterase"/>
    <property type="match status" value="1"/>
</dbReference>
<dbReference type="EMBL" id="AP011529">
    <property type="protein sequence ID" value="BAI80699.1"/>
    <property type="molecule type" value="Genomic_DNA"/>
</dbReference>
<keyword evidence="2" id="KW-1185">Reference proteome</keyword>
<sequence length="174" mass="20052">MESLRLYLPHSTKCFVCGSQNEVGLKHIFYVENDKVCSDISIPDGYNGFKNIVHGGIATALLDETMGWCAYVFSSAKNLCFTRTLQVKFKKSLQIMNKYKVITELIDEKRGLYKVKGQIVDNNNVKYLEAEGLFVEIPDDKMKETIKYLLFDDNKKYFPKIVSRIKELQEVNSQ</sequence>
<dbReference type="CDD" id="cd03440">
    <property type="entry name" value="hot_dog"/>
    <property type="match status" value="1"/>
</dbReference>
<dbReference type="PANTHER" id="PTHR47260">
    <property type="entry name" value="UPF0644 PROTEIN PB2B4.06"/>
    <property type="match status" value="1"/>
</dbReference>